<keyword evidence="2" id="KW-0812">Transmembrane</keyword>
<dbReference type="EMBL" id="DQTV01000009">
    <property type="protein sequence ID" value="HIP56532.1"/>
    <property type="molecule type" value="Genomic_DNA"/>
</dbReference>
<dbReference type="Proteomes" id="UP000605805">
    <property type="component" value="Unassembled WGS sequence"/>
</dbReference>
<accession>A0A832YXT6</accession>
<dbReference type="AlphaFoldDB" id="A0A832YXT6"/>
<evidence type="ECO:0000313" key="3">
    <source>
        <dbReference type="EMBL" id="HIP56532.1"/>
    </source>
</evidence>
<keyword evidence="2" id="KW-0472">Membrane</keyword>
<protein>
    <recommendedName>
        <fullName evidence="5">HEPN domain-containing protein</fullName>
    </recommendedName>
</protein>
<proteinExistence type="predicted"/>
<evidence type="ECO:0000313" key="4">
    <source>
        <dbReference type="Proteomes" id="UP000605805"/>
    </source>
</evidence>
<comment type="caution">
    <text evidence="3">The sequence shown here is derived from an EMBL/GenBank/DDBJ whole genome shotgun (WGS) entry which is preliminary data.</text>
</comment>
<organism evidence="3 4">
    <name type="scientific">Ignisphaera aggregans</name>
    <dbReference type="NCBI Taxonomy" id="334771"/>
    <lineage>
        <taxon>Archaea</taxon>
        <taxon>Thermoproteota</taxon>
        <taxon>Thermoprotei</taxon>
        <taxon>Desulfurococcales</taxon>
        <taxon>Desulfurococcaceae</taxon>
        <taxon>Ignisphaera</taxon>
    </lineage>
</organism>
<feature type="compositionally biased region" description="Basic and acidic residues" evidence="1">
    <location>
        <begin position="1"/>
        <end position="10"/>
    </location>
</feature>
<feature type="region of interest" description="Disordered" evidence="1">
    <location>
        <begin position="1"/>
        <end position="20"/>
    </location>
</feature>
<gene>
    <name evidence="3" type="ORF">EYH02_00450</name>
</gene>
<keyword evidence="2" id="KW-1133">Transmembrane helix</keyword>
<feature type="transmembrane region" description="Helical" evidence="2">
    <location>
        <begin position="43"/>
        <end position="62"/>
    </location>
</feature>
<sequence>MDTDKDDEKPSGGGKVMKSDPELSWNAKANELIEKALQYSADIAVILLLSAAEIAASAIIVCSKERKLRTNLCRLSTKKRLNRALSILRREGYVSHQEYLLIRRVLRDLRCIRNSMLHPICVERCSETDLSSAIGVVKRFIALADRYVVEKCRPSAAADSAIR</sequence>
<evidence type="ECO:0000256" key="2">
    <source>
        <dbReference type="SAM" id="Phobius"/>
    </source>
</evidence>
<evidence type="ECO:0008006" key="5">
    <source>
        <dbReference type="Google" id="ProtNLM"/>
    </source>
</evidence>
<name>A0A832YXT6_9CREN</name>
<reference evidence="3" key="1">
    <citation type="journal article" date="2020" name="ISME J.">
        <title>Gammaproteobacteria mediating utilization of methyl-, sulfur- and petroleum organic compounds in deep ocean hydrothermal plumes.</title>
        <authorList>
            <person name="Zhou Z."/>
            <person name="Liu Y."/>
            <person name="Pan J."/>
            <person name="Cron B.R."/>
            <person name="Toner B.M."/>
            <person name="Anantharaman K."/>
            <person name="Breier J.A."/>
            <person name="Dick G.J."/>
            <person name="Li M."/>
        </authorList>
    </citation>
    <scope>NUCLEOTIDE SEQUENCE</scope>
    <source>
        <strain evidence="3">SZUA-1435</strain>
    </source>
</reference>
<evidence type="ECO:0000256" key="1">
    <source>
        <dbReference type="SAM" id="MobiDB-lite"/>
    </source>
</evidence>